<keyword evidence="4" id="KW-1185">Reference proteome</keyword>
<dbReference type="Pfam" id="PF00226">
    <property type="entry name" value="DnaJ"/>
    <property type="match status" value="1"/>
</dbReference>
<sequence>MANATDNGIDLECFLVTKHSWKGKYKRILSIGSTGVSTYNPDKFDVTNRWPYGEVISVLPNRSGNTAYEFVLNLRKDKKIDTIKLSSENRNEILTSLLKYHKEFAEKPKQTLKYNAYKHHWSGTTLPTVLEVTPASLDQLDPTTSTVLASYNYKDIDGIIGIQDYPNGIVLAYGGHSRLHLFRVENNHEIVQMIVQNAQQYLGIDIKVLKKQISLEQFEQQRFGAYSGDQHHTSMSEFTVQKITPRHSEPMRRILCLTDTTVLERDPQTYSICTLRPLDNVYALVRHADNIQKFSIEYKNGLVRSYITNDRDSLLATLLDAVRSCGNQDVHVRISNTPRGKRVGPLTVSVDEETEANLLRYIITNYQYPVKRIDVMERFNANIPYSGLNYSVTQDSIFAESKERLITGALQALIGSKEDNAQLNNVELEASFHVLRRLLASKVGFAAFTNLPGFREAIGLKVVHALKRNDLAVTYASIDMINSLMHSDHDLKQEQLNKSSLLHTKAFLEQLLDMWSKHVNLGSGALVLSAMLDFLTFALCVPYSETTDGKQFDLLLEMVASRGRTLYKLFQHPSLAIVKGSGLVMRALIEEGDAPISSQMQTLALDEAALCRHLLVALYTPTNDSTMITHRQLSRHLVGLWITDSDDAMNLLKRIFPAGLLSFLESEEAVPKEDVEEDKLNFRDNLKLAVQHSGNNSKQRLNYLIEKHLEGIKHWGMNLLDVRQEKLQQTQKNRPIVLRNRRQKKKVGEQVVNLPLFFYQFGKNHAMPNLIWNHKTREELRSALENELRQFTADKDLAGSMLVAWNYDEFEVQYQCLADEIKIGDYYIRLLLERDDWPQNLVKNPIELFNALYRRVLCRNRLNDDQLTVTSLQALAKVYKRYYEEIGYFSDMPYILQMLDRCLSPALRDALIILIKNLVLHKSNCRPLTDHVNYLVDLITLAHLHKGRATLNTKTNVIEAGPNMKMHEEKDWYYNVERENEKPERCGPVTFSELKELWSKGVLTPRTRCWAVGMDGWRSLQQIPQLKWCLMAKGTPLFNETELAQHVLDILNKCTSFFPSRARDGEAVLIPGPRLSRKLSEFICLPHIVQVCLTHDPGLLERVATLLCQIMEDNPEMSKVYLTGVFYFMLMYTGSNILPIARFLKMTHMKQAFRSEDGSSQSGIMHRSILGQLLPEAMICFLENHSAEKFAETFLGEFDTPEVIWSSEMRRMLIEKISAHIADFTPKLKGHTMARYPYLAIPVISYPQLENELFCHIFYLRHLCDTTKFPNWPIPDPVQLLKHTLDAWRKEVEKKPSEMTVTQAYLDLDFDVSKNPHPEESAIRKAYYRLAQMYHPDKNPNGREVFERVNRAYEFLCSRNALNTDGPNPSNIVLILRTQSILFERYSEELRPYKYAGYPQLIKTIRLETKDDQLFSKTVPLLSAASELCYHTVHCSALNAEELRREEGIEALLDAYSRCVSIMGVDSKRDSLHYEVISNITRCFDVACCFDSCRKKILELPQLIADVCRVVYFKHSLSVSLVTSLAVNNVELQCNLVRNGVLWSLMMFLFDYDYTLDESGVTSEEKSNTQQVANNLAKLSLLACVALAGYSMSLLDDPKTAVLRATTGAKTNSTGSPSSLRSDSPQTVATRQASQTYSQNASNLIQNNSSLIQSVANIDKVLQEKKSSETAVVEEAEVPVECEKGLQNKKYKISAVHPPANAVVKLILDQLLTPYVAGKMVSDTEQNVLKMLNSNTRNPYLIWDNGTRAQLTDFLEHQRTVAAREQYEDVSEINELVQGFSYDAHRDELKIGGIFIRVYNEMPTFTITNPKSFVIDLLEFLKQGYTHLHGTMVPNSSANSTPAAAAANQTGPGGILVPTKAWKPMVPPPPAKRTAGVQSPATVPGSDISAVLSEYARSKQRNQLERSSGSLEAHRYDFSSNPHAVKHMLMALQALISVIKSNTNVEIQCIGHFEMLFGLLSTSECGQENRTIKTLALEVVCLVSRNKECVTEIAACEIVGRYLIVLKDPDLREHQPRVLETLSGLLNVPKMIKEAHTKGAVIYLLDLFCNSNNPTIREQCAELLAKMNADKLSGPKVRITMCKYLPLVFLDAMIDSTSVAVQMYESIHEHPELIWNDEIRASVSDAVRDMADSFYVQQKRNHKAVWRDPEILPELLSNELVVSGVYLRLYVSNPGWTLRKPKQFLADLLDFIVDSISRSGMDKDVLDLATTALVLLLNAQPNLADAIPVLGHIPKFFRQLSVQPKSALTVLHQLALSEICVSAISQTECIPSLKSCMEHHRDLTATACETLSRLFKCQHDSLIRQSLECQLIPYLVALLDSRLVLANNPAMVKAQIVAALKAMSANLTYGDRVTHLLNQHPIWAEYRDQKHDLFITDTDVRGYLMGMHHKSPRSMAASTYTLNYLFPTGAPNTTAGYLTQGPAKNVEVLTSPPPIDRDDPLFARSNSSGGSV</sequence>
<dbReference type="InterPro" id="IPR025640">
    <property type="entry name" value="GYF_2"/>
</dbReference>
<feature type="domain" description="J" evidence="2">
    <location>
        <begin position="1303"/>
        <end position="1361"/>
    </location>
</feature>
<reference evidence="4" key="1">
    <citation type="submission" date="2013-03" db="EMBL/GenBank/DDBJ databases">
        <title>The Genome Sequence of Anopheles minimus MINIMUS1.</title>
        <authorList>
            <consortium name="The Broad Institute Genomics Platform"/>
            <person name="Neafsey D.E."/>
            <person name="Walton C."/>
            <person name="Walker B."/>
            <person name="Young S.K."/>
            <person name="Zeng Q."/>
            <person name="Gargeya S."/>
            <person name="Fitzgerald M."/>
            <person name="Haas B."/>
            <person name="Abouelleil A."/>
            <person name="Allen A.W."/>
            <person name="Alvarado L."/>
            <person name="Arachchi H.M."/>
            <person name="Berlin A.M."/>
            <person name="Chapman S.B."/>
            <person name="Gainer-Dewar J."/>
            <person name="Goldberg J."/>
            <person name="Griggs A."/>
            <person name="Gujja S."/>
            <person name="Hansen M."/>
            <person name="Howarth C."/>
            <person name="Imamovic A."/>
            <person name="Ireland A."/>
            <person name="Larimer J."/>
            <person name="McCowan C."/>
            <person name="Murphy C."/>
            <person name="Pearson M."/>
            <person name="Poon T.W."/>
            <person name="Priest M."/>
            <person name="Roberts A."/>
            <person name="Saif S."/>
            <person name="Shea T."/>
            <person name="Sisk P."/>
            <person name="Sykes S."/>
            <person name="Wortman J."/>
            <person name="Nusbaum C."/>
            <person name="Birren B."/>
        </authorList>
    </citation>
    <scope>NUCLEOTIDE SEQUENCE [LARGE SCALE GENOMIC DNA]</scope>
    <source>
        <strain evidence="4">MINIMUS1</strain>
    </source>
</reference>
<dbReference type="InterPro" id="IPR045802">
    <property type="entry name" value="GRV2/DNAJC13_N"/>
</dbReference>
<proteinExistence type="predicted"/>
<evidence type="ECO:0000259" key="2">
    <source>
        <dbReference type="PROSITE" id="PS50076"/>
    </source>
</evidence>
<dbReference type="EnsemblMetazoa" id="AMIN011068-RA">
    <property type="protein sequence ID" value="AMIN011068-PA"/>
    <property type="gene ID" value="AMIN011068"/>
</dbReference>
<evidence type="ECO:0000313" key="3">
    <source>
        <dbReference type="EnsemblMetazoa" id="AMIN011068-PA"/>
    </source>
</evidence>
<accession>A0A182WKY9</accession>
<dbReference type="FunFam" id="1.10.287.110:FF:000007">
    <property type="entry name" value="DnaJ (Hsp40) homolog, subfamily C, member 13"/>
    <property type="match status" value="1"/>
</dbReference>
<dbReference type="GO" id="GO:0006898">
    <property type="term" value="P:receptor-mediated endocytosis"/>
    <property type="evidence" value="ECO:0007669"/>
    <property type="project" value="TreeGrafter"/>
</dbReference>
<protein>
    <recommendedName>
        <fullName evidence="2">J domain-containing protein</fullName>
    </recommendedName>
</protein>
<evidence type="ECO:0000313" key="4">
    <source>
        <dbReference type="Proteomes" id="UP000075920"/>
    </source>
</evidence>
<dbReference type="InterPro" id="IPR044978">
    <property type="entry name" value="GRV2/DNAJC13"/>
</dbReference>
<dbReference type="InterPro" id="IPR001623">
    <property type="entry name" value="DnaJ_domain"/>
</dbReference>
<feature type="region of interest" description="Disordered" evidence="1">
    <location>
        <begin position="2430"/>
        <end position="2452"/>
    </location>
</feature>
<dbReference type="InterPro" id="IPR016024">
    <property type="entry name" value="ARM-type_fold"/>
</dbReference>
<dbReference type="SUPFAM" id="SSF46565">
    <property type="entry name" value="Chaperone J-domain"/>
    <property type="match status" value="1"/>
</dbReference>
<feature type="region of interest" description="Disordered" evidence="1">
    <location>
        <begin position="1608"/>
        <end position="1633"/>
    </location>
</feature>
<dbReference type="Pfam" id="PF14237">
    <property type="entry name" value="GYF_2"/>
    <property type="match status" value="1"/>
</dbReference>
<dbReference type="CDD" id="cd06257">
    <property type="entry name" value="DnaJ"/>
    <property type="match status" value="1"/>
</dbReference>
<dbReference type="PROSITE" id="PS50076">
    <property type="entry name" value="DNAJ_2"/>
    <property type="match status" value="1"/>
</dbReference>
<dbReference type="Pfam" id="PF19432">
    <property type="entry name" value="RME-8_N"/>
    <property type="match status" value="1"/>
</dbReference>
<dbReference type="InterPro" id="IPR036869">
    <property type="entry name" value="J_dom_sf"/>
</dbReference>
<dbReference type="InterPro" id="IPR011989">
    <property type="entry name" value="ARM-like"/>
</dbReference>
<dbReference type="SMART" id="SM00271">
    <property type="entry name" value="DnaJ"/>
    <property type="match status" value="1"/>
</dbReference>
<dbReference type="PANTHER" id="PTHR36983">
    <property type="entry name" value="DNAJ HOMOLOG SUBFAMILY C MEMBER 13"/>
    <property type="match status" value="1"/>
</dbReference>
<dbReference type="Gene3D" id="1.25.10.10">
    <property type="entry name" value="Leucine-rich Repeat Variant"/>
    <property type="match status" value="2"/>
</dbReference>
<dbReference type="FunFam" id="1.25.10.10:FF:000518">
    <property type="entry name" value="Receptor mediated endocytosis 8, isoform B"/>
    <property type="match status" value="1"/>
</dbReference>
<name>A0A182WKY9_9DIPT</name>
<dbReference type="SUPFAM" id="SSF48371">
    <property type="entry name" value="ARM repeat"/>
    <property type="match status" value="2"/>
</dbReference>
<dbReference type="PANTHER" id="PTHR36983:SF2">
    <property type="entry name" value="DNAJ HOMOLOG SUBFAMILY C MEMBER 13"/>
    <property type="match status" value="1"/>
</dbReference>
<dbReference type="STRING" id="112268.A0A182WKY9"/>
<evidence type="ECO:0000256" key="1">
    <source>
        <dbReference type="SAM" id="MobiDB-lite"/>
    </source>
</evidence>
<dbReference type="Gene3D" id="1.10.287.110">
    <property type="entry name" value="DnaJ domain"/>
    <property type="match status" value="1"/>
</dbReference>
<organism evidence="3 4">
    <name type="scientific">Anopheles minimus</name>
    <dbReference type="NCBI Taxonomy" id="112268"/>
    <lineage>
        <taxon>Eukaryota</taxon>
        <taxon>Metazoa</taxon>
        <taxon>Ecdysozoa</taxon>
        <taxon>Arthropoda</taxon>
        <taxon>Hexapoda</taxon>
        <taxon>Insecta</taxon>
        <taxon>Pterygota</taxon>
        <taxon>Neoptera</taxon>
        <taxon>Endopterygota</taxon>
        <taxon>Diptera</taxon>
        <taxon>Nematocera</taxon>
        <taxon>Culicoidea</taxon>
        <taxon>Culicidae</taxon>
        <taxon>Anophelinae</taxon>
        <taxon>Anopheles</taxon>
    </lineage>
</organism>
<dbReference type="Proteomes" id="UP000075920">
    <property type="component" value="Unassembled WGS sequence"/>
</dbReference>
<dbReference type="VEuPathDB" id="VectorBase:AMIN011068"/>
<dbReference type="GO" id="GO:2000641">
    <property type="term" value="P:regulation of early endosome to late endosome transport"/>
    <property type="evidence" value="ECO:0007669"/>
    <property type="project" value="InterPro"/>
</dbReference>
<dbReference type="GO" id="GO:0010008">
    <property type="term" value="C:endosome membrane"/>
    <property type="evidence" value="ECO:0007669"/>
    <property type="project" value="TreeGrafter"/>
</dbReference>
<reference evidence="3" key="2">
    <citation type="submission" date="2020-05" db="UniProtKB">
        <authorList>
            <consortium name="EnsemblMetazoa"/>
        </authorList>
    </citation>
    <scope>IDENTIFICATION</scope>
    <source>
        <strain evidence="3">MINIMUS1</strain>
    </source>
</reference>
<dbReference type="GO" id="GO:0007032">
    <property type="term" value="P:endosome organization"/>
    <property type="evidence" value="ECO:0007669"/>
    <property type="project" value="InterPro"/>
</dbReference>